<proteinExistence type="predicted"/>
<dbReference type="HOGENOM" id="CLU_2775405_0_0_1"/>
<dbReference type="InParanoid" id="A0A0C2WPR9"/>
<sequence length="69" mass="7813">MKLLGRIEELSQWIRSDFYTVVARNNVWFISHKALATTANGSHLSELDALLGTYRPDNVVHRSVSAREA</sequence>
<evidence type="ECO:0000313" key="1">
    <source>
        <dbReference type="EMBL" id="KIL58253.1"/>
    </source>
</evidence>
<reference evidence="1 2" key="1">
    <citation type="submission" date="2014-04" db="EMBL/GenBank/DDBJ databases">
        <title>Evolutionary Origins and Diversification of the Mycorrhizal Mutualists.</title>
        <authorList>
            <consortium name="DOE Joint Genome Institute"/>
            <consortium name="Mycorrhizal Genomics Consortium"/>
            <person name="Kohler A."/>
            <person name="Kuo A."/>
            <person name="Nagy L.G."/>
            <person name="Floudas D."/>
            <person name="Copeland A."/>
            <person name="Barry K.W."/>
            <person name="Cichocki N."/>
            <person name="Veneault-Fourrey C."/>
            <person name="LaButti K."/>
            <person name="Lindquist E.A."/>
            <person name="Lipzen A."/>
            <person name="Lundell T."/>
            <person name="Morin E."/>
            <person name="Murat C."/>
            <person name="Riley R."/>
            <person name="Ohm R."/>
            <person name="Sun H."/>
            <person name="Tunlid A."/>
            <person name="Henrissat B."/>
            <person name="Grigoriev I.V."/>
            <person name="Hibbett D.S."/>
            <person name="Martin F."/>
        </authorList>
    </citation>
    <scope>NUCLEOTIDE SEQUENCE [LARGE SCALE GENOMIC DNA]</scope>
    <source>
        <strain evidence="1 2">Koide BX008</strain>
    </source>
</reference>
<gene>
    <name evidence="1" type="ORF">M378DRAFT_170838</name>
</gene>
<dbReference type="AlphaFoldDB" id="A0A0C2WPR9"/>
<dbReference type="EMBL" id="KN818343">
    <property type="protein sequence ID" value="KIL58253.1"/>
    <property type="molecule type" value="Genomic_DNA"/>
</dbReference>
<keyword evidence="2" id="KW-1185">Reference proteome</keyword>
<dbReference type="Proteomes" id="UP000054549">
    <property type="component" value="Unassembled WGS sequence"/>
</dbReference>
<accession>A0A0C2WPR9</accession>
<organism evidence="1 2">
    <name type="scientific">Amanita muscaria (strain Koide BX008)</name>
    <dbReference type="NCBI Taxonomy" id="946122"/>
    <lineage>
        <taxon>Eukaryota</taxon>
        <taxon>Fungi</taxon>
        <taxon>Dikarya</taxon>
        <taxon>Basidiomycota</taxon>
        <taxon>Agaricomycotina</taxon>
        <taxon>Agaricomycetes</taxon>
        <taxon>Agaricomycetidae</taxon>
        <taxon>Agaricales</taxon>
        <taxon>Pluteineae</taxon>
        <taxon>Amanitaceae</taxon>
        <taxon>Amanita</taxon>
    </lineage>
</organism>
<name>A0A0C2WPR9_AMAMK</name>
<protein>
    <submittedName>
        <fullName evidence="1">Uncharacterized protein</fullName>
    </submittedName>
</protein>
<evidence type="ECO:0000313" key="2">
    <source>
        <dbReference type="Proteomes" id="UP000054549"/>
    </source>
</evidence>